<dbReference type="AlphaFoldDB" id="A0A2M4D324"/>
<name>A0A2M4D324_ANODA</name>
<dbReference type="EMBL" id="GGFL01007761">
    <property type="protein sequence ID" value="MBW71939.1"/>
    <property type="molecule type" value="Transcribed_RNA"/>
</dbReference>
<accession>A0A2M4D324</accession>
<sequence>MSHSLYVFFSLLSFSPSLDPISPYFFLHNSHLDWLRILYVSHDELKPKSIAKRIIVVAKCSERVRRFAHVSRCVVSVCCIVNRLYKCSMIA</sequence>
<proteinExistence type="predicted"/>
<reference evidence="1" key="1">
    <citation type="submission" date="2018-01" db="EMBL/GenBank/DDBJ databases">
        <title>An insight into the sialome of Amazonian anophelines.</title>
        <authorList>
            <person name="Ribeiro J.M."/>
            <person name="Scarpassa V."/>
            <person name="Calvo E."/>
        </authorList>
    </citation>
    <scope>NUCLEOTIDE SEQUENCE</scope>
</reference>
<organism evidence="1">
    <name type="scientific">Anopheles darlingi</name>
    <name type="common">Mosquito</name>
    <dbReference type="NCBI Taxonomy" id="43151"/>
    <lineage>
        <taxon>Eukaryota</taxon>
        <taxon>Metazoa</taxon>
        <taxon>Ecdysozoa</taxon>
        <taxon>Arthropoda</taxon>
        <taxon>Hexapoda</taxon>
        <taxon>Insecta</taxon>
        <taxon>Pterygota</taxon>
        <taxon>Neoptera</taxon>
        <taxon>Endopterygota</taxon>
        <taxon>Diptera</taxon>
        <taxon>Nematocera</taxon>
        <taxon>Culicoidea</taxon>
        <taxon>Culicidae</taxon>
        <taxon>Anophelinae</taxon>
        <taxon>Anopheles</taxon>
    </lineage>
</organism>
<evidence type="ECO:0000313" key="1">
    <source>
        <dbReference type="EMBL" id="MBW71939.1"/>
    </source>
</evidence>
<protein>
    <submittedName>
        <fullName evidence="1">Putative secreted protein</fullName>
    </submittedName>
</protein>